<reference evidence="16" key="3">
    <citation type="submission" date="2025-09" db="UniProtKB">
        <authorList>
            <consortium name="Ensembl"/>
        </authorList>
    </citation>
    <scope>IDENTIFICATION</scope>
</reference>
<dbReference type="PROSITE" id="PS50102">
    <property type="entry name" value="RRM"/>
    <property type="match status" value="3"/>
</dbReference>
<protein>
    <recommendedName>
        <fullName evidence="11">Ribonucleoprotein PTB-binding 1</fullName>
    </recommendedName>
    <alternativeName>
        <fullName evidence="12">Protein raver-1</fullName>
    </alternativeName>
</protein>
<evidence type="ECO:0000256" key="7">
    <source>
        <dbReference type="ARBA" id="ARBA00022990"/>
    </source>
</evidence>
<dbReference type="Pfam" id="PF00076">
    <property type="entry name" value="RRM_1"/>
    <property type="match status" value="3"/>
</dbReference>
<dbReference type="PANTHER" id="PTHR48025:SF1">
    <property type="entry name" value="RRM DOMAIN-CONTAINING PROTEIN"/>
    <property type="match status" value="1"/>
</dbReference>
<keyword evidence="17" id="KW-1185">Reference proteome</keyword>
<keyword evidence="6 13" id="KW-0694">RNA-binding</keyword>
<evidence type="ECO:0000313" key="16">
    <source>
        <dbReference type="Ensembl" id="ENSSFOP00015020243.2"/>
    </source>
</evidence>
<dbReference type="GO" id="GO:0005634">
    <property type="term" value="C:nucleus"/>
    <property type="evidence" value="ECO:0007669"/>
    <property type="project" value="UniProtKB-SubCell"/>
</dbReference>
<evidence type="ECO:0000256" key="10">
    <source>
        <dbReference type="ARBA" id="ARBA00066243"/>
    </source>
</evidence>
<feature type="compositionally biased region" description="Polar residues" evidence="14">
    <location>
        <begin position="542"/>
        <end position="554"/>
    </location>
</feature>
<dbReference type="InterPro" id="IPR012677">
    <property type="entry name" value="Nucleotide-bd_a/b_plait_sf"/>
</dbReference>
<feature type="region of interest" description="Disordered" evidence="14">
    <location>
        <begin position="534"/>
        <end position="554"/>
    </location>
</feature>
<keyword evidence="3" id="KW-0963">Cytoplasm</keyword>
<dbReference type="CDD" id="cd12389">
    <property type="entry name" value="RRM2_RAVER"/>
    <property type="match status" value="1"/>
</dbReference>
<dbReference type="Ensembl" id="ENSSFOT00015020473.2">
    <property type="protein sequence ID" value="ENSSFOP00015020243.2"/>
    <property type="gene ID" value="ENSSFOG00015013015.2"/>
</dbReference>
<feature type="compositionally biased region" description="Polar residues" evidence="14">
    <location>
        <begin position="1"/>
        <end position="18"/>
    </location>
</feature>
<evidence type="ECO:0000256" key="8">
    <source>
        <dbReference type="ARBA" id="ARBA00023242"/>
    </source>
</evidence>
<sequence>MAADSSAQPAGTHASLQENALPRDDVHGSAEGRWDEAAPAAIANSLRELPELEPEEVGRRLAGTLRELSNRRKIVMKNLPQDSTSQEMHDILKAYELKYCYVDKNKGTAFVTLLNGEQAQDAIRTFHQSILRGREVSVQLQPTDALLCVANLPHTLTGTRFEELVRTYGNIERCFLVHSERTGHSKGYGFVEYMKKDSASRARAELLGRLLEGRALVVQWADVNQITAEHLHSKCLCVDRLPADCNSEKLAYMFGERHKAVFCQLAQDEGSPVGGFAVVEYETSEQAEEVLTEMDQRLIGGQEIRVSFCAPGTSGRSTLAALIAAQGVMSNSKRGLLPEPSLAQLLSSMNNPAALQVLLGPYLAGGSKHTGKFGQMQNVPIVQNPLAAALVQLGKVQQNTLLGNGLMVQNLLQMQLAQQQLLQMKDKPTSTGAGLLGDPLSALLQKTMALAGAGKGLLGDAPNELSQDSLHVSSTTAGLMTYPPNRPPQAVPSGAEWDGTPVIDKHASARSVGGSQSGAQGLLHARGGCNPVLGSVPPGTAPNPSENSTPGMTQANCQASLLGEPPKDVKLPSNPYLNLASVLPGMVLQAPTSSKVASHGEAPPLKGTPLYSTEAPADYMQQYVQHYSQEAMKWYQHYQSQGHSGGSVPLESNYRKEQTQETAAASYGDYSSYMQAMSQYYPHTHTSLTPAQVFHHRDTSKEADLSKSSMSSMLQSVANGAGTPATSYGPLTVVPGYVGLQQAAPSSAALSLPTPVTTDWSQCYYVSSRWITLGFLCTLGRVQVCCSRKGPLGLSDLQVAVGAEVCSSRGLVQKPECFYWECFGGKNWMVCLFGSRPQVFE</sequence>
<feature type="region of interest" description="Disordered" evidence="14">
    <location>
        <begin position="1"/>
        <end position="39"/>
    </location>
</feature>
<evidence type="ECO:0000256" key="5">
    <source>
        <dbReference type="ARBA" id="ARBA00022737"/>
    </source>
</evidence>
<keyword evidence="8" id="KW-0539">Nucleus</keyword>
<evidence type="ECO:0000256" key="1">
    <source>
        <dbReference type="ARBA" id="ARBA00004123"/>
    </source>
</evidence>
<dbReference type="InterPro" id="IPR000504">
    <property type="entry name" value="RRM_dom"/>
</dbReference>
<evidence type="ECO:0000256" key="13">
    <source>
        <dbReference type="PROSITE-ProRule" id="PRU00176"/>
    </source>
</evidence>
<comment type="function">
    <text evidence="9">Cooperates with PTBP1 to modulate regulated alternative splicing events. Promotes exon skipping. Cooperates with PTBP1 to modulate switching between mutually exclusive exons during maturation of the TPM1 pre-mRNA.</text>
</comment>
<evidence type="ECO:0000256" key="9">
    <source>
        <dbReference type="ARBA" id="ARBA00058259"/>
    </source>
</evidence>
<keyword evidence="5" id="KW-0677">Repeat</keyword>
<proteinExistence type="predicted"/>
<organism evidence="16 17">
    <name type="scientific">Scleropages formosus</name>
    <name type="common">Asian bonytongue</name>
    <name type="synonym">Osteoglossum formosum</name>
    <dbReference type="NCBI Taxonomy" id="113540"/>
    <lineage>
        <taxon>Eukaryota</taxon>
        <taxon>Metazoa</taxon>
        <taxon>Chordata</taxon>
        <taxon>Craniata</taxon>
        <taxon>Vertebrata</taxon>
        <taxon>Euteleostomi</taxon>
        <taxon>Actinopterygii</taxon>
        <taxon>Neopterygii</taxon>
        <taxon>Teleostei</taxon>
        <taxon>Osteoglossocephala</taxon>
        <taxon>Osteoglossomorpha</taxon>
        <taxon>Osteoglossiformes</taxon>
        <taxon>Osteoglossidae</taxon>
        <taxon>Scleropages</taxon>
    </lineage>
</organism>
<feature type="domain" description="RRM" evidence="15">
    <location>
        <begin position="234"/>
        <end position="311"/>
    </location>
</feature>
<evidence type="ECO:0000256" key="14">
    <source>
        <dbReference type="SAM" id="MobiDB-lite"/>
    </source>
</evidence>
<dbReference type="FunFam" id="3.30.70.330:FF:000100">
    <property type="entry name" value="Putative ribonucleoprotein PTB-binding 1"/>
    <property type="match status" value="1"/>
</dbReference>
<dbReference type="FunFam" id="3.30.70.330:FF:000125">
    <property type="entry name" value="Putative ribonucleoprotein PTB-binding 1"/>
    <property type="match status" value="1"/>
</dbReference>
<name>A0A8C9RU15_SCLFO</name>
<gene>
    <name evidence="16" type="primary">RAVER2</name>
    <name evidence="16" type="synonym">LOC108935122</name>
</gene>
<evidence type="ECO:0000259" key="15">
    <source>
        <dbReference type="PROSITE" id="PS50102"/>
    </source>
</evidence>
<feature type="compositionally biased region" description="Basic and acidic residues" evidence="14">
    <location>
        <begin position="21"/>
        <end position="36"/>
    </location>
</feature>
<dbReference type="GO" id="GO:0005737">
    <property type="term" value="C:cytoplasm"/>
    <property type="evidence" value="ECO:0007669"/>
    <property type="project" value="UniProtKB-SubCell"/>
</dbReference>
<dbReference type="InterPro" id="IPR035979">
    <property type="entry name" value="RBD_domain_sf"/>
</dbReference>
<feature type="domain" description="RRM" evidence="15">
    <location>
        <begin position="145"/>
        <end position="223"/>
    </location>
</feature>
<evidence type="ECO:0000256" key="12">
    <source>
        <dbReference type="ARBA" id="ARBA00076009"/>
    </source>
</evidence>
<evidence type="ECO:0000313" key="17">
    <source>
        <dbReference type="Proteomes" id="UP000694397"/>
    </source>
</evidence>
<dbReference type="Proteomes" id="UP000694397">
    <property type="component" value="Chromosome 3"/>
</dbReference>
<reference evidence="16" key="2">
    <citation type="submission" date="2025-08" db="UniProtKB">
        <authorList>
            <consortium name="Ensembl"/>
        </authorList>
    </citation>
    <scope>IDENTIFICATION</scope>
</reference>
<keyword evidence="4" id="KW-0597">Phosphoprotein</keyword>
<dbReference type="GeneTree" id="ENSGT00940000158648"/>
<dbReference type="SMART" id="SM00360">
    <property type="entry name" value="RRM"/>
    <property type="match status" value="3"/>
</dbReference>
<comment type="subunit">
    <text evidence="10">Interacts with PTBP1, RAVER2, VCL and ACTN1. Part of a complex containing RAVER1, VCL and ACTN1.</text>
</comment>
<comment type="subcellular location">
    <subcellularLocation>
        <location evidence="2">Cytoplasm</location>
    </subcellularLocation>
    <subcellularLocation>
        <location evidence="1">Nucleus</location>
    </subcellularLocation>
</comment>
<dbReference type="GO" id="GO:0003729">
    <property type="term" value="F:mRNA binding"/>
    <property type="evidence" value="ECO:0007669"/>
    <property type="project" value="TreeGrafter"/>
</dbReference>
<dbReference type="PANTHER" id="PTHR48025">
    <property type="entry name" value="OS02G0815200 PROTEIN"/>
    <property type="match status" value="1"/>
</dbReference>
<reference evidence="16 17" key="1">
    <citation type="submission" date="2019-04" db="EMBL/GenBank/DDBJ databases">
        <authorList>
            <consortium name="Wellcome Sanger Institute Data Sharing"/>
        </authorList>
    </citation>
    <scope>NUCLEOTIDE SEQUENCE [LARGE SCALE GENOMIC DNA]</scope>
</reference>
<evidence type="ECO:0000256" key="4">
    <source>
        <dbReference type="ARBA" id="ARBA00022553"/>
    </source>
</evidence>
<dbReference type="SUPFAM" id="SSF54928">
    <property type="entry name" value="RNA-binding domain, RBD"/>
    <property type="match status" value="2"/>
</dbReference>
<dbReference type="OrthoDB" id="639027at2759"/>
<dbReference type="Gene3D" id="3.30.70.330">
    <property type="match status" value="3"/>
</dbReference>
<feature type="domain" description="RRM" evidence="15">
    <location>
        <begin position="72"/>
        <end position="143"/>
    </location>
</feature>
<dbReference type="FunFam" id="3.30.70.330:FF:000116">
    <property type="entry name" value="Putative ribonucleoprotein PTB-binding 1"/>
    <property type="match status" value="1"/>
</dbReference>
<evidence type="ECO:0000256" key="2">
    <source>
        <dbReference type="ARBA" id="ARBA00004496"/>
    </source>
</evidence>
<evidence type="ECO:0000256" key="11">
    <source>
        <dbReference type="ARBA" id="ARBA00072395"/>
    </source>
</evidence>
<accession>A0A8C9RU15</accession>
<evidence type="ECO:0000256" key="3">
    <source>
        <dbReference type="ARBA" id="ARBA00022490"/>
    </source>
</evidence>
<keyword evidence="7" id="KW-0007">Acetylation</keyword>
<dbReference type="AlphaFoldDB" id="A0A8C9RU15"/>
<evidence type="ECO:0000256" key="6">
    <source>
        <dbReference type="ARBA" id="ARBA00022884"/>
    </source>
</evidence>
<dbReference type="InterPro" id="IPR050502">
    <property type="entry name" value="Euk_RNA-bind_prot"/>
</dbReference>